<accession>A0A9R1V0F9</accession>
<evidence type="ECO:0000259" key="2">
    <source>
        <dbReference type="PROSITE" id="PS50966"/>
    </source>
</evidence>
<sequence length="585" mass="67775">MNLKLKDVKRRRTSSKKNRCPAVSKFKNLRCSLMFYIYVFVEDHNHELVAQDQLHLLRINRTNDFLDESFIHKVGACNIGASKAYNLVSSMKGGFNSMGGTAVDFKNFQRDLNSKIGVKDSQMVVDIDKQKLLFSNFSFEVQKDVDDHFNGLFWVDNTSKANYKEFGDVLSFDATYQTKKVDYHKRCVSFGAGLLARETADGYVWLLEEFRKTFVKPPMMIVTNQDSSMKKYHSLCMWHITQKLEEKIPIDVYNHPDFQNTFLYYIGSSISWSTMLDKFHLKENDWLKTVFKIRDSWIPAFMRDHELSGLMQTTSRLESMNCAFSHFLHHKSNLVKFMMSFDKLYKFVLYCVQESVVIEDESEVYVLRDKKKKIFLLIVLILVTRRGDSISISCSCMLFVQEGLLCRHIFFILNMKAKHECLIQDTYGILRLSINKIANNEDELAKYIKQLHEVDSVHSEKIIGAAIPDVINIHNPQGIRNRGWANGKRIKSTTEKAIETSKKGSRLCGFWHKPNHNARSCILRLKKSDLESESINTYIYNFLHPHLYVYIPPLFSSTLFASLSPSSFSSLFASSSFIKFISSSF</sequence>
<dbReference type="AlphaFoldDB" id="A0A9R1V0F9"/>
<name>A0A9R1V0F9_LACSA</name>
<organism evidence="3 4">
    <name type="scientific">Lactuca sativa</name>
    <name type="common">Garden lettuce</name>
    <dbReference type="NCBI Taxonomy" id="4236"/>
    <lineage>
        <taxon>Eukaryota</taxon>
        <taxon>Viridiplantae</taxon>
        <taxon>Streptophyta</taxon>
        <taxon>Embryophyta</taxon>
        <taxon>Tracheophyta</taxon>
        <taxon>Spermatophyta</taxon>
        <taxon>Magnoliopsida</taxon>
        <taxon>eudicotyledons</taxon>
        <taxon>Gunneridae</taxon>
        <taxon>Pentapetalae</taxon>
        <taxon>asterids</taxon>
        <taxon>campanulids</taxon>
        <taxon>Asterales</taxon>
        <taxon>Asteraceae</taxon>
        <taxon>Cichorioideae</taxon>
        <taxon>Cichorieae</taxon>
        <taxon>Lactucinae</taxon>
        <taxon>Lactuca</taxon>
    </lineage>
</organism>
<evidence type="ECO:0000256" key="1">
    <source>
        <dbReference type="PROSITE-ProRule" id="PRU00325"/>
    </source>
</evidence>
<dbReference type="EMBL" id="NBSK02000007">
    <property type="protein sequence ID" value="KAJ0197405.1"/>
    <property type="molecule type" value="Genomic_DNA"/>
</dbReference>
<dbReference type="PANTHER" id="PTHR47718:SF12">
    <property type="entry name" value="PROTEIN FAR1-RELATED SEQUENCE"/>
    <property type="match status" value="1"/>
</dbReference>
<comment type="caution">
    <text evidence="3">The sequence shown here is derived from an EMBL/GenBank/DDBJ whole genome shotgun (WGS) entry which is preliminary data.</text>
</comment>
<feature type="domain" description="SWIM-type" evidence="2">
    <location>
        <begin position="379"/>
        <end position="417"/>
    </location>
</feature>
<dbReference type="GO" id="GO:0008270">
    <property type="term" value="F:zinc ion binding"/>
    <property type="evidence" value="ECO:0007669"/>
    <property type="project" value="UniProtKB-KW"/>
</dbReference>
<dbReference type="PANTHER" id="PTHR47718">
    <property type="entry name" value="OS01G0519700 PROTEIN"/>
    <property type="match status" value="1"/>
</dbReference>
<keyword evidence="1" id="KW-0863">Zinc-finger</keyword>
<gene>
    <name evidence="3" type="ORF">LSAT_V11C700368450</name>
</gene>
<proteinExistence type="predicted"/>
<dbReference type="InterPro" id="IPR007527">
    <property type="entry name" value="Znf_SWIM"/>
</dbReference>
<keyword evidence="4" id="KW-1185">Reference proteome</keyword>
<dbReference type="PROSITE" id="PS50966">
    <property type="entry name" value="ZF_SWIM"/>
    <property type="match status" value="1"/>
</dbReference>
<evidence type="ECO:0000313" key="3">
    <source>
        <dbReference type="EMBL" id="KAJ0197405.1"/>
    </source>
</evidence>
<reference evidence="3 4" key="1">
    <citation type="journal article" date="2017" name="Nat. Commun.">
        <title>Genome assembly with in vitro proximity ligation data and whole-genome triplication in lettuce.</title>
        <authorList>
            <person name="Reyes-Chin-Wo S."/>
            <person name="Wang Z."/>
            <person name="Yang X."/>
            <person name="Kozik A."/>
            <person name="Arikit S."/>
            <person name="Song C."/>
            <person name="Xia L."/>
            <person name="Froenicke L."/>
            <person name="Lavelle D.O."/>
            <person name="Truco M.J."/>
            <person name="Xia R."/>
            <person name="Zhu S."/>
            <person name="Xu C."/>
            <person name="Xu H."/>
            <person name="Xu X."/>
            <person name="Cox K."/>
            <person name="Korf I."/>
            <person name="Meyers B.C."/>
            <person name="Michelmore R.W."/>
        </authorList>
    </citation>
    <scope>NUCLEOTIDE SEQUENCE [LARGE SCALE GENOMIC DNA]</scope>
    <source>
        <strain evidence="4">cv. Salinas</strain>
        <tissue evidence="3">Seedlings</tissue>
    </source>
</reference>
<protein>
    <recommendedName>
        <fullName evidence="2">SWIM-type domain-containing protein</fullName>
    </recommendedName>
</protein>
<dbReference type="Proteomes" id="UP000235145">
    <property type="component" value="Unassembled WGS sequence"/>
</dbReference>
<evidence type="ECO:0000313" key="4">
    <source>
        <dbReference type="Proteomes" id="UP000235145"/>
    </source>
</evidence>
<keyword evidence="1" id="KW-0862">Zinc</keyword>
<keyword evidence="1" id="KW-0479">Metal-binding</keyword>